<dbReference type="InterPro" id="IPR000873">
    <property type="entry name" value="AMP-dep_synth/lig_dom"/>
</dbReference>
<dbReference type="GO" id="GO:0006631">
    <property type="term" value="P:fatty acid metabolic process"/>
    <property type="evidence" value="ECO:0007669"/>
    <property type="project" value="TreeGrafter"/>
</dbReference>
<feature type="domain" description="AMP-dependent synthetase/ligase" evidence="1">
    <location>
        <begin position="60"/>
        <end position="227"/>
    </location>
</feature>
<dbReference type="OrthoDB" id="9766486at2"/>
<dbReference type="SUPFAM" id="SSF56801">
    <property type="entry name" value="Acetyl-CoA synthetase-like"/>
    <property type="match status" value="1"/>
</dbReference>
<dbReference type="InterPro" id="IPR042099">
    <property type="entry name" value="ANL_N_sf"/>
</dbReference>
<name>A0A6I1EQP6_9BURK</name>
<comment type="caution">
    <text evidence="2">The sequence shown here is derived from an EMBL/GenBank/DDBJ whole genome shotgun (WGS) entry which is preliminary data.</text>
</comment>
<dbReference type="Pfam" id="PF00501">
    <property type="entry name" value="AMP-binding"/>
    <property type="match status" value="1"/>
</dbReference>
<evidence type="ECO:0000313" key="3">
    <source>
        <dbReference type="Proteomes" id="UP000430564"/>
    </source>
</evidence>
<dbReference type="Gene3D" id="3.30.300.30">
    <property type="match status" value="1"/>
</dbReference>
<organism evidence="2 3">
    <name type="scientific">Sutterella seckii</name>
    <dbReference type="NCBI Taxonomy" id="1944635"/>
    <lineage>
        <taxon>Bacteria</taxon>
        <taxon>Pseudomonadati</taxon>
        <taxon>Pseudomonadota</taxon>
        <taxon>Betaproteobacteria</taxon>
        <taxon>Burkholderiales</taxon>
        <taxon>Sutterellaceae</taxon>
        <taxon>Sutterella</taxon>
    </lineage>
</organism>
<dbReference type="EMBL" id="WEHX01000074">
    <property type="protein sequence ID" value="KAB7656304.1"/>
    <property type="molecule type" value="Genomic_DNA"/>
</dbReference>
<accession>A0A6I1EQP6</accession>
<dbReference type="AlphaFoldDB" id="A0A6I1EQP6"/>
<evidence type="ECO:0000259" key="1">
    <source>
        <dbReference type="Pfam" id="PF00501"/>
    </source>
</evidence>
<dbReference type="InterPro" id="IPR045851">
    <property type="entry name" value="AMP-bd_C_sf"/>
</dbReference>
<proteinExistence type="predicted"/>
<dbReference type="PANTHER" id="PTHR43201:SF32">
    <property type="entry name" value="2-SUCCINYLBENZOATE--COA LIGASE, CHLOROPLASTIC_PEROXISOMAL"/>
    <property type="match status" value="1"/>
</dbReference>
<dbReference type="PANTHER" id="PTHR43201">
    <property type="entry name" value="ACYL-COA SYNTHETASE"/>
    <property type="match status" value="1"/>
</dbReference>
<dbReference type="Gene3D" id="3.40.50.12780">
    <property type="entry name" value="N-terminal domain of ligase-like"/>
    <property type="match status" value="1"/>
</dbReference>
<protein>
    <submittedName>
        <fullName evidence="2">AMP-binding protein</fullName>
    </submittedName>
</protein>
<dbReference type="GO" id="GO:0031956">
    <property type="term" value="F:medium-chain fatty acid-CoA ligase activity"/>
    <property type="evidence" value="ECO:0007669"/>
    <property type="project" value="TreeGrafter"/>
</dbReference>
<evidence type="ECO:0000313" key="2">
    <source>
        <dbReference type="EMBL" id="KAB7656304.1"/>
    </source>
</evidence>
<gene>
    <name evidence="2" type="ORF">GBM95_09085</name>
</gene>
<dbReference type="RefSeq" id="WP_152158812.1">
    <property type="nucleotide sequence ID" value="NZ_WEHX01000074.1"/>
</dbReference>
<reference evidence="2 3" key="1">
    <citation type="submission" date="2019-10" db="EMBL/GenBank/DDBJ databases">
        <title>Genome diversity of Sutterella seckii.</title>
        <authorList>
            <person name="Chaplin A.V."/>
            <person name="Sokolova S.R."/>
            <person name="Mosin K.A."/>
            <person name="Ivanova E.L."/>
            <person name="Kochetkova T.O."/>
            <person name="Goltsov A.Y."/>
            <person name="Trofimov D.Y."/>
            <person name="Efimov B.A."/>
        </authorList>
    </citation>
    <scope>NUCLEOTIDE SEQUENCE [LARGE SCALE GENOMIC DNA]</scope>
    <source>
        <strain evidence="2 3">ASD393</strain>
    </source>
</reference>
<dbReference type="Proteomes" id="UP000430564">
    <property type="component" value="Unassembled WGS sequence"/>
</dbReference>
<sequence length="366" mass="39787">MPSDTIRIRGENIPLSEFQRRGTAPGPRLAKALEENPQGFDVDIARFLEAFLDQSQTVTVHTSGSTGTPKAFQAEKARMRASARMTIGYLGLKPGDTNLLAMPMSYIAGKMVVVRSVECGLDLIPVTPSRNPFESVTDPIDLVAVTPMQATSILADPKSAEVFSNSRNILIGGGAVDDLLFGKLQSVRGRVYSTYGMTETLSHIALRRLNGPEREAGYRPLPGVAISLSPKGTLVIHAPAVSPRPLVTNDIARINPDGSFTVRGRLDNVINSGAIKLQIEEIEAKLKKVIRVPFAISSCPSHLYGDEVVLVVEGKPEDVDLEAVRNALDRYENPKRLIATEKLPLTHTMKPDRPAIRMIARNALPL</sequence>